<organism evidence="1 2">
    <name type="scientific">Lapidilactobacillus mulanensis</name>
    <dbReference type="NCBI Taxonomy" id="2485999"/>
    <lineage>
        <taxon>Bacteria</taxon>
        <taxon>Bacillati</taxon>
        <taxon>Bacillota</taxon>
        <taxon>Bacilli</taxon>
        <taxon>Lactobacillales</taxon>
        <taxon>Lactobacillaceae</taxon>
        <taxon>Lapidilactobacillus</taxon>
    </lineage>
</organism>
<keyword evidence="1" id="KW-0238">DNA-binding</keyword>
<dbReference type="RefSeq" id="WP_125576422.1">
    <property type="nucleotide sequence ID" value="NZ_JBHTOF010000022.1"/>
</dbReference>
<evidence type="ECO:0000313" key="1">
    <source>
        <dbReference type="EMBL" id="MFD1464989.1"/>
    </source>
</evidence>
<evidence type="ECO:0000313" key="2">
    <source>
        <dbReference type="Proteomes" id="UP001597244"/>
    </source>
</evidence>
<keyword evidence="2" id="KW-1185">Reference proteome</keyword>
<comment type="caution">
    <text evidence="1">The sequence shown here is derived from an EMBL/GenBank/DDBJ whole genome shotgun (WGS) entry which is preliminary data.</text>
</comment>
<protein>
    <submittedName>
        <fullName evidence="1">DNA-binding protein</fullName>
    </submittedName>
</protein>
<accession>A0ABW4DNA2</accession>
<sequence length="64" mass="7266">MEPRELEKEFLTAKDIAELLETSISTAYVVIRQLNAELNQKGFLTKAGRIATAYFENRYGIGDK</sequence>
<proteinExistence type="predicted"/>
<dbReference type="GO" id="GO:0003677">
    <property type="term" value="F:DNA binding"/>
    <property type="evidence" value="ECO:0007669"/>
    <property type="project" value="UniProtKB-KW"/>
</dbReference>
<reference evidence="2" key="1">
    <citation type="journal article" date="2019" name="Int. J. Syst. Evol. Microbiol.">
        <title>The Global Catalogue of Microorganisms (GCM) 10K type strain sequencing project: providing services to taxonomists for standard genome sequencing and annotation.</title>
        <authorList>
            <consortium name="The Broad Institute Genomics Platform"/>
            <consortium name="The Broad Institute Genome Sequencing Center for Infectious Disease"/>
            <person name="Wu L."/>
            <person name="Ma J."/>
        </authorList>
    </citation>
    <scope>NUCLEOTIDE SEQUENCE [LARGE SCALE GENOMIC DNA]</scope>
    <source>
        <strain evidence="2">CCM 8951</strain>
    </source>
</reference>
<dbReference type="Proteomes" id="UP001597244">
    <property type="component" value="Unassembled WGS sequence"/>
</dbReference>
<dbReference type="EMBL" id="JBHTOF010000022">
    <property type="protein sequence ID" value="MFD1464989.1"/>
    <property type="molecule type" value="Genomic_DNA"/>
</dbReference>
<name>A0ABW4DNA2_9LACO</name>
<gene>
    <name evidence="1" type="ORF">ACFQ4L_02645</name>
</gene>